<dbReference type="Pfam" id="PF20177">
    <property type="entry name" value="DUF6542"/>
    <property type="match status" value="1"/>
</dbReference>
<feature type="compositionally biased region" description="Basic and acidic residues" evidence="1">
    <location>
        <begin position="268"/>
        <end position="287"/>
    </location>
</feature>
<evidence type="ECO:0000259" key="3">
    <source>
        <dbReference type="Pfam" id="PF20177"/>
    </source>
</evidence>
<feature type="transmembrane region" description="Helical" evidence="2">
    <location>
        <begin position="24"/>
        <end position="43"/>
    </location>
</feature>
<evidence type="ECO:0000256" key="1">
    <source>
        <dbReference type="SAM" id="MobiDB-lite"/>
    </source>
</evidence>
<feature type="transmembrane region" description="Helical" evidence="2">
    <location>
        <begin position="76"/>
        <end position="98"/>
    </location>
</feature>
<proteinExistence type="predicted"/>
<evidence type="ECO:0000256" key="2">
    <source>
        <dbReference type="SAM" id="Phobius"/>
    </source>
</evidence>
<feature type="compositionally biased region" description="Basic and acidic residues" evidence="1">
    <location>
        <begin position="223"/>
        <end position="235"/>
    </location>
</feature>
<feature type="domain" description="DUF6542" evidence="3">
    <location>
        <begin position="23"/>
        <end position="141"/>
    </location>
</feature>
<keyword evidence="5" id="KW-1185">Reference proteome</keyword>
<evidence type="ECO:0000313" key="5">
    <source>
        <dbReference type="Proteomes" id="UP001154266"/>
    </source>
</evidence>
<sequence length="340" mass="37261">MSAQRARSAVAADHRSVHPNIPGVPWWGAVLIAATLMAVGFAYDAGSGAKELTSVFAGTYVVGCIFAVLAVRQSGVFTAVIQPPLLLFGAVPSAYFVFTDSTLSNFKDTLINCAYPLIERFPLMFFTSAVVLLIGMARWYTGMSARRGAPAATDKDETSEGGLGAAVAAKVSALLAGLGSKTKAEDADEPPRRRTSAERPARASGRSGRPTSRTAPPRSRHARPPEPDYEPGDRPRRPRPRRQAEPPMEPPRRKPRSGSSQRRATPPPERRSGYERPERRRRYDDGPPLHGSNGNGTHHPISRVRYRDSEDGGDVEDYAQYRRPPRSARDRAVESWEYDI</sequence>
<dbReference type="InterPro" id="IPR046672">
    <property type="entry name" value="DUF6542"/>
</dbReference>
<gene>
    <name evidence="4" type="ORF">MNO81_25325</name>
</gene>
<name>A0ABT6GWH8_MYCGU</name>
<dbReference type="RefSeq" id="WP_278223399.1">
    <property type="nucleotide sequence ID" value="NZ_JAKZMO010000029.1"/>
</dbReference>
<feature type="region of interest" description="Disordered" evidence="1">
    <location>
        <begin position="180"/>
        <end position="340"/>
    </location>
</feature>
<protein>
    <recommendedName>
        <fullName evidence="3">DUF6542 domain-containing protein</fullName>
    </recommendedName>
</protein>
<keyword evidence="2" id="KW-1133">Transmembrane helix</keyword>
<comment type="caution">
    <text evidence="4">The sequence shown here is derived from an EMBL/GenBank/DDBJ whole genome shotgun (WGS) entry which is preliminary data.</text>
</comment>
<evidence type="ECO:0000313" key="4">
    <source>
        <dbReference type="EMBL" id="MDG5486128.1"/>
    </source>
</evidence>
<feature type="transmembrane region" description="Helical" evidence="2">
    <location>
        <begin position="55"/>
        <end position="71"/>
    </location>
</feature>
<keyword evidence="2" id="KW-0812">Transmembrane</keyword>
<feature type="compositionally biased region" description="Low complexity" evidence="1">
    <location>
        <begin position="206"/>
        <end position="217"/>
    </location>
</feature>
<feature type="transmembrane region" description="Helical" evidence="2">
    <location>
        <begin position="118"/>
        <end position="137"/>
    </location>
</feature>
<keyword evidence="2" id="KW-0472">Membrane</keyword>
<dbReference type="EMBL" id="JAKZMO010000029">
    <property type="protein sequence ID" value="MDG5486128.1"/>
    <property type="molecule type" value="Genomic_DNA"/>
</dbReference>
<dbReference type="Proteomes" id="UP001154266">
    <property type="component" value="Unassembled WGS sequence"/>
</dbReference>
<accession>A0ABT6GWH8</accession>
<feature type="compositionally biased region" description="Basic and acidic residues" evidence="1">
    <location>
        <begin position="182"/>
        <end position="201"/>
    </location>
</feature>
<reference evidence="4" key="1">
    <citation type="journal article" date="2023" name="Environ. Microbiol.">
        <title>The 2-methylpropene degradation pathway in Mycobacteriaceae family strains.</title>
        <authorList>
            <person name="Helbich S."/>
            <person name="Barrantes I."/>
            <person name="Dos Anjos Borges L.G."/>
            <person name="Pieper D.H."/>
            <person name="Vainshtein Y."/>
            <person name="Sohn K."/>
            <person name="Engesser K.H."/>
        </authorList>
    </citation>
    <scope>NUCLEOTIDE SEQUENCE</scope>
    <source>
        <strain evidence="4">IBE100</strain>
    </source>
</reference>
<organism evidence="4 5">
    <name type="scientific">Mycolicibacterium gadium</name>
    <name type="common">Mycobacterium gadium</name>
    <dbReference type="NCBI Taxonomy" id="1794"/>
    <lineage>
        <taxon>Bacteria</taxon>
        <taxon>Bacillati</taxon>
        <taxon>Actinomycetota</taxon>
        <taxon>Actinomycetes</taxon>
        <taxon>Mycobacteriales</taxon>
        <taxon>Mycobacteriaceae</taxon>
        <taxon>Mycolicibacterium</taxon>
    </lineage>
</organism>